<feature type="compositionally biased region" description="Polar residues" evidence="1">
    <location>
        <begin position="175"/>
        <end position="186"/>
    </location>
</feature>
<name>A0A3M6U472_POCDA</name>
<feature type="region of interest" description="Disordered" evidence="1">
    <location>
        <begin position="165"/>
        <end position="210"/>
    </location>
</feature>
<keyword evidence="3" id="KW-1185">Reference proteome</keyword>
<comment type="caution">
    <text evidence="2">The sequence shown here is derived from an EMBL/GenBank/DDBJ whole genome shotgun (WGS) entry which is preliminary data.</text>
</comment>
<gene>
    <name evidence="2" type="ORF">pdam_00010994</name>
</gene>
<feature type="compositionally biased region" description="Basic residues" evidence="1">
    <location>
        <begin position="187"/>
        <end position="197"/>
    </location>
</feature>
<feature type="compositionally biased region" description="Polar residues" evidence="1">
    <location>
        <begin position="114"/>
        <end position="125"/>
    </location>
</feature>
<proteinExistence type="predicted"/>
<sequence length="210" mass="24043">MADTNFFLSYFLLVRKTCILSKRILTVVTFGRDTVMMCGGKNSSALIQTRHDHHDKSQDISLVPLLESTNAHVQPLELFCQRKDENFYIEMRGYLFGSTGRDQPTDTFDHSKKSANAKTKTYESTNGYTRPLEKASQTQTYKYFRSSRNDRELINITDERKLRTSPAGFKHHSCLNRTDSSSGSKRNSFKGKSRRISSKAIYTLDPPGYN</sequence>
<reference evidence="2 3" key="1">
    <citation type="journal article" date="2018" name="Sci. Rep.">
        <title>Comparative analysis of the Pocillopora damicornis genome highlights role of immune system in coral evolution.</title>
        <authorList>
            <person name="Cunning R."/>
            <person name="Bay R.A."/>
            <person name="Gillette P."/>
            <person name="Baker A.C."/>
            <person name="Traylor-Knowles N."/>
        </authorList>
    </citation>
    <scope>NUCLEOTIDE SEQUENCE [LARGE SCALE GENOMIC DNA]</scope>
    <source>
        <strain evidence="2">RSMAS</strain>
        <tissue evidence="2">Whole animal</tissue>
    </source>
</reference>
<protein>
    <submittedName>
        <fullName evidence="2">Uncharacterized protein</fullName>
    </submittedName>
</protein>
<organism evidence="2 3">
    <name type="scientific">Pocillopora damicornis</name>
    <name type="common">Cauliflower coral</name>
    <name type="synonym">Millepora damicornis</name>
    <dbReference type="NCBI Taxonomy" id="46731"/>
    <lineage>
        <taxon>Eukaryota</taxon>
        <taxon>Metazoa</taxon>
        <taxon>Cnidaria</taxon>
        <taxon>Anthozoa</taxon>
        <taxon>Hexacorallia</taxon>
        <taxon>Scleractinia</taxon>
        <taxon>Astrocoeniina</taxon>
        <taxon>Pocilloporidae</taxon>
        <taxon>Pocillopora</taxon>
    </lineage>
</organism>
<dbReference type="Proteomes" id="UP000275408">
    <property type="component" value="Unassembled WGS sequence"/>
</dbReference>
<dbReference type="AlphaFoldDB" id="A0A3M6U472"/>
<feature type="region of interest" description="Disordered" evidence="1">
    <location>
        <begin position="104"/>
        <end position="125"/>
    </location>
</feature>
<evidence type="ECO:0000256" key="1">
    <source>
        <dbReference type="SAM" id="MobiDB-lite"/>
    </source>
</evidence>
<evidence type="ECO:0000313" key="3">
    <source>
        <dbReference type="Proteomes" id="UP000275408"/>
    </source>
</evidence>
<accession>A0A3M6U472</accession>
<dbReference type="EMBL" id="RCHS01002278">
    <property type="protein sequence ID" value="RMX48401.1"/>
    <property type="molecule type" value="Genomic_DNA"/>
</dbReference>
<evidence type="ECO:0000313" key="2">
    <source>
        <dbReference type="EMBL" id="RMX48401.1"/>
    </source>
</evidence>